<dbReference type="OrthoDB" id="6419443at2759"/>
<proteinExistence type="predicted"/>
<name>A0A087UED4_STEMI</name>
<sequence>MTTDLSQILSSKRVSQLSPTDAISEYKRAKLNRNEEEEINFLRLFWEALDNFCKVADISETHIQQAIDNIIASFRYSKGGRFENINLSFAENICGYIHRYSSLGAGLARNRVLEAIDNCEALNCCLNFADINVISLGAGPGNDVIGFCSAFYERTVCLTLNLTLVDSAKRWSSCFNITEFLTRERNFGNASNLFKETDVTTVYMRVDLPGNLVQDSKYFTALSEADIIIMQKLLSIIPLETKKSLIKSVAETMKEEAVLLFIDSPFPEYCFKDFDIIYQSAIEEYIFPVSERKFGRSNAVFSTARLVVLMKKHEKNE</sequence>
<protein>
    <submittedName>
        <fullName evidence="1">Uncharacterized protein</fullName>
    </submittedName>
</protein>
<dbReference type="OMA" id="AENICGY"/>
<dbReference type="Proteomes" id="UP000054359">
    <property type="component" value="Unassembled WGS sequence"/>
</dbReference>
<accession>A0A087UED4</accession>
<dbReference type="AlphaFoldDB" id="A0A087UED4"/>
<organism evidence="1 2">
    <name type="scientific">Stegodyphus mimosarum</name>
    <name type="common">African social velvet spider</name>
    <dbReference type="NCBI Taxonomy" id="407821"/>
    <lineage>
        <taxon>Eukaryota</taxon>
        <taxon>Metazoa</taxon>
        <taxon>Ecdysozoa</taxon>
        <taxon>Arthropoda</taxon>
        <taxon>Chelicerata</taxon>
        <taxon>Arachnida</taxon>
        <taxon>Araneae</taxon>
        <taxon>Araneomorphae</taxon>
        <taxon>Entelegynae</taxon>
        <taxon>Eresoidea</taxon>
        <taxon>Eresidae</taxon>
        <taxon>Stegodyphus</taxon>
    </lineage>
</organism>
<evidence type="ECO:0000313" key="1">
    <source>
        <dbReference type="EMBL" id="KFM75723.1"/>
    </source>
</evidence>
<keyword evidence="2" id="KW-1185">Reference proteome</keyword>
<reference evidence="1 2" key="1">
    <citation type="submission" date="2013-11" db="EMBL/GenBank/DDBJ databases">
        <title>Genome sequencing of Stegodyphus mimosarum.</title>
        <authorList>
            <person name="Bechsgaard J."/>
        </authorList>
    </citation>
    <scope>NUCLEOTIDE SEQUENCE [LARGE SCALE GENOMIC DNA]</scope>
</reference>
<feature type="non-terminal residue" evidence="1">
    <location>
        <position position="317"/>
    </location>
</feature>
<dbReference type="EMBL" id="KK119439">
    <property type="protein sequence ID" value="KFM75723.1"/>
    <property type="molecule type" value="Genomic_DNA"/>
</dbReference>
<evidence type="ECO:0000313" key="2">
    <source>
        <dbReference type="Proteomes" id="UP000054359"/>
    </source>
</evidence>
<gene>
    <name evidence="1" type="ORF">X975_15402</name>
</gene>